<protein>
    <submittedName>
        <fullName evidence="1">Uncharacterized protein</fullName>
    </submittedName>
</protein>
<evidence type="ECO:0000313" key="1">
    <source>
        <dbReference type="EMBL" id="MPM58935.1"/>
    </source>
</evidence>
<gene>
    <name evidence="1" type="ORF">SDC9_105770</name>
</gene>
<name>A0A645B0E0_9ZZZZ</name>
<sequence length="257" mass="28207">MTILAAAAALADIAHLRLDGRLNALLIGNLRIAYARFHMEFANQTIHDDLQMQLAHSGDDGLPGVSVRIGTESRILLRQFDERDAHLFLAGLGLGLNGNLDDGIRELHALEKNLMALHAERVARAGVLHADEGYDIARVRFFNLGAGIGMHHHNAANALALILTRVIDIGSALERPAVYADERKLTDKRVGENFECQRCKRGIVARLHHNLALAVLVRSLGGFDVQRTWQIVHNRVEQGLNALVTIGCTTGDRYDSA</sequence>
<reference evidence="1" key="1">
    <citation type="submission" date="2019-08" db="EMBL/GenBank/DDBJ databases">
        <authorList>
            <person name="Kucharzyk K."/>
            <person name="Murdoch R.W."/>
            <person name="Higgins S."/>
            <person name="Loffler F."/>
        </authorList>
    </citation>
    <scope>NUCLEOTIDE SEQUENCE</scope>
</reference>
<comment type="caution">
    <text evidence="1">The sequence shown here is derived from an EMBL/GenBank/DDBJ whole genome shotgun (WGS) entry which is preliminary data.</text>
</comment>
<dbReference type="AlphaFoldDB" id="A0A645B0E0"/>
<accession>A0A645B0E0</accession>
<proteinExistence type="predicted"/>
<organism evidence="1">
    <name type="scientific">bioreactor metagenome</name>
    <dbReference type="NCBI Taxonomy" id="1076179"/>
    <lineage>
        <taxon>unclassified sequences</taxon>
        <taxon>metagenomes</taxon>
        <taxon>ecological metagenomes</taxon>
    </lineage>
</organism>
<dbReference type="EMBL" id="VSSQ01017032">
    <property type="protein sequence ID" value="MPM58935.1"/>
    <property type="molecule type" value="Genomic_DNA"/>
</dbReference>